<evidence type="ECO:0008006" key="4">
    <source>
        <dbReference type="Google" id="ProtNLM"/>
    </source>
</evidence>
<dbReference type="Pfam" id="PF07963">
    <property type="entry name" value="N_methyl"/>
    <property type="match status" value="1"/>
</dbReference>
<dbReference type="Proteomes" id="UP000179099">
    <property type="component" value="Unassembled WGS sequence"/>
</dbReference>
<comment type="caution">
    <text evidence="2">The sequence shown here is derived from an EMBL/GenBank/DDBJ whole genome shotgun (WGS) entry which is preliminary data.</text>
</comment>
<keyword evidence="1" id="KW-0472">Membrane</keyword>
<name>A0A1G2F7F9_9BACT</name>
<reference evidence="2 3" key="1">
    <citation type="journal article" date="2016" name="Nat. Commun.">
        <title>Thousands of microbial genomes shed light on interconnected biogeochemical processes in an aquifer system.</title>
        <authorList>
            <person name="Anantharaman K."/>
            <person name="Brown C.T."/>
            <person name="Hug L.A."/>
            <person name="Sharon I."/>
            <person name="Castelle C.J."/>
            <person name="Probst A.J."/>
            <person name="Thomas B.C."/>
            <person name="Singh A."/>
            <person name="Wilkins M.J."/>
            <person name="Karaoz U."/>
            <person name="Brodie E.L."/>
            <person name="Williams K.H."/>
            <person name="Hubbard S.S."/>
            <person name="Banfield J.F."/>
        </authorList>
    </citation>
    <scope>NUCLEOTIDE SEQUENCE [LARGE SCALE GENOMIC DNA]</scope>
</reference>
<dbReference type="EMBL" id="MHMW01000021">
    <property type="protein sequence ID" value="OGZ33995.1"/>
    <property type="molecule type" value="Genomic_DNA"/>
</dbReference>
<evidence type="ECO:0000256" key="1">
    <source>
        <dbReference type="SAM" id="Phobius"/>
    </source>
</evidence>
<dbReference type="InterPro" id="IPR012902">
    <property type="entry name" value="N_methyl_site"/>
</dbReference>
<sequence>MNYYFRFIAGKKINIKSQAGFTLIEMLVYIAILIMVLASLVIFGIGAIRTGAKIKANAEVLNNSRRAIEAITFEIRKSKSIYAPTSIFDVNPGQLSLEQATDSLAGEKQTFVDFFKCGERLCLKKEGGDPFSITSNHVKITNLVFSQLLNSSLQPSVQITLGIETAASSLLPSYSSSIEVTSTINLQGF</sequence>
<dbReference type="AlphaFoldDB" id="A0A1G2F7F9"/>
<evidence type="ECO:0000313" key="3">
    <source>
        <dbReference type="Proteomes" id="UP000179099"/>
    </source>
</evidence>
<protein>
    <recommendedName>
        <fullName evidence="4">Prepilin-type N-terminal cleavage/methylation domain-containing protein</fullName>
    </recommendedName>
</protein>
<feature type="transmembrane region" description="Helical" evidence="1">
    <location>
        <begin position="26"/>
        <end position="48"/>
    </location>
</feature>
<keyword evidence="1" id="KW-1133">Transmembrane helix</keyword>
<keyword evidence="1" id="KW-0812">Transmembrane</keyword>
<proteinExistence type="predicted"/>
<organism evidence="2 3">
    <name type="scientific">Candidatus Portnoybacteria bacterium RBG_19FT_COMBO_36_7</name>
    <dbReference type="NCBI Taxonomy" id="1801992"/>
    <lineage>
        <taxon>Bacteria</taxon>
        <taxon>Candidatus Portnoyibacteriota</taxon>
    </lineage>
</organism>
<evidence type="ECO:0000313" key="2">
    <source>
        <dbReference type="EMBL" id="OGZ33995.1"/>
    </source>
</evidence>
<accession>A0A1G2F7F9</accession>
<gene>
    <name evidence="2" type="ORF">A2Y98_00835</name>
</gene>
<dbReference type="STRING" id="1801992.A2Y98_00835"/>